<evidence type="ECO:0000256" key="1">
    <source>
        <dbReference type="SAM" id="MobiDB-lite"/>
    </source>
</evidence>
<feature type="region of interest" description="Disordered" evidence="1">
    <location>
        <begin position="1"/>
        <end position="58"/>
    </location>
</feature>
<dbReference type="AlphaFoldDB" id="A0A9W6Y0N6"/>
<accession>A0A9W6Y0N6</accession>
<gene>
    <name evidence="2" type="ORF">Pfra01_001961400</name>
</gene>
<dbReference type="Proteomes" id="UP001165121">
    <property type="component" value="Unassembled WGS sequence"/>
</dbReference>
<keyword evidence="3" id="KW-1185">Reference proteome</keyword>
<organism evidence="2 3">
    <name type="scientific">Phytophthora fragariaefolia</name>
    <dbReference type="NCBI Taxonomy" id="1490495"/>
    <lineage>
        <taxon>Eukaryota</taxon>
        <taxon>Sar</taxon>
        <taxon>Stramenopiles</taxon>
        <taxon>Oomycota</taxon>
        <taxon>Peronosporomycetes</taxon>
        <taxon>Peronosporales</taxon>
        <taxon>Peronosporaceae</taxon>
        <taxon>Phytophthora</taxon>
    </lineage>
</organism>
<evidence type="ECO:0000313" key="3">
    <source>
        <dbReference type="Proteomes" id="UP001165121"/>
    </source>
</evidence>
<sequence length="525" mass="57068">MGTLSNTAHSAALVPGTPSSGPKGLEKRKLGTAAKIRERKRKRAAARKKNQGSDAKSIVKAATTATGGCESSGAGLEKAAGTTVKKQKKAAGAKARKSVGGLLSEALQAAMAEVDTESMGTAPAVSSVAPCDSRSGAEVPASAAREHVASSTADCSRGIVPRDRSDMGSNSRATDQTVAQILTELASRDLDGGVHHPEVKKVADRTGKASRRAHTAATDQCVTARTHVPLATELDAATECGDTVIELGTSDTDESSDGDVYYPIYGKYYSSKQVTVTDAYATTTKTWRVARINDRRNSPRGPEYRVLWLSRLLVNQRYYQRTWEPLQQLLDDGFADEVDLVDRWKESGDEKFKAFWPRDEFGKRAIGADARDLCMFTALKRATELAGRPDIITQDDIGMFVADELREHGVDLARGTSWKVVLRFLRRLRDAGRDFIFKAIDKDNFAVVGGARVLEEVHLYNGLYFFVAYNHSLVGHAFVLSVQGNKGKVRRIYDLKESKPVSSASDWITFVACIRVSLSLRKSSS</sequence>
<name>A0A9W6Y0N6_9STRA</name>
<proteinExistence type="predicted"/>
<reference evidence="2" key="1">
    <citation type="submission" date="2023-04" db="EMBL/GenBank/DDBJ databases">
        <title>Phytophthora fragariaefolia NBRC 109709.</title>
        <authorList>
            <person name="Ichikawa N."/>
            <person name="Sato H."/>
            <person name="Tonouchi N."/>
        </authorList>
    </citation>
    <scope>NUCLEOTIDE SEQUENCE</scope>
    <source>
        <strain evidence="2">NBRC 109709</strain>
    </source>
</reference>
<dbReference type="CDD" id="cd00024">
    <property type="entry name" value="CD_CSD"/>
    <property type="match status" value="1"/>
</dbReference>
<dbReference type="OrthoDB" id="115201at2759"/>
<dbReference type="EMBL" id="BSXT01002546">
    <property type="protein sequence ID" value="GMF49563.1"/>
    <property type="molecule type" value="Genomic_DNA"/>
</dbReference>
<evidence type="ECO:0000313" key="2">
    <source>
        <dbReference type="EMBL" id="GMF49563.1"/>
    </source>
</evidence>
<feature type="region of interest" description="Disordered" evidence="1">
    <location>
        <begin position="123"/>
        <end position="175"/>
    </location>
</feature>
<feature type="compositionally biased region" description="Basic residues" evidence="1">
    <location>
        <begin position="37"/>
        <end position="50"/>
    </location>
</feature>
<comment type="caution">
    <text evidence="2">The sequence shown here is derived from an EMBL/GenBank/DDBJ whole genome shotgun (WGS) entry which is preliminary data.</text>
</comment>
<protein>
    <submittedName>
        <fullName evidence="2">Unnamed protein product</fullName>
    </submittedName>
</protein>